<dbReference type="InterPro" id="IPR001509">
    <property type="entry name" value="Epimerase_deHydtase"/>
</dbReference>
<reference evidence="2 3" key="1">
    <citation type="submission" date="2019-04" db="EMBL/GenBank/DDBJ databases">
        <title>Streptomyces oryziradicis sp. nov., a novel actinomycete isolated from rhizosphere soil of rice (Oryza sativa L.).</title>
        <authorList>
            <person name="Li C."/>
        </authorList>
    </citation>
    <scope>NUCLEOTIDE SEQUENCE [LARGE SCALE GENOMIC DNA]</scope>
    <source>
        <strain evidence="2 3">NEAU-C40</strain>
    </source>
</reference>
<sequence>MRILVLGASGFLGRHTAEQLRALPGVRLLGGGRAPGADLPADLATAAVPELARALRELAPDAVVNCAGAVSGGPVDLAGTNARGPAALCEALAAAVPSVRLVHLGSAAEYGATPAGTPLTESCDTRPAGLYGAAKLAGTLAVTSSALDAVVLRVFNPVGPGAPATGLPGRLAAELRRAFPDRTVRVGDLSAYRDFVDVRDVARAAALAATAPGPLPRVLNIGSGTANPVRAVADGLVAASGFRGRIEETGGGSARSAAVSWQEADTSAARAALSWRPQRPLAVSLADLWKAGADVDAPAGAAE</sequence>
<dbReference type="PANTHER" id="PTHR43245">
    <property type="entry name" value="BIFUNCTIONAL POLYMYXIN RESISTANCE PROTEIN ARNA"/>
    <property type="match status" value="1"/>
</dbReference>
<name>A0A4U0SDJ1_9ACTN</name>
<gene>
    <name evidence="2" type="ORF">FCI23_32610</name>
</gene>
<dbReference type="Proteomes" id="UP000305778">
    <property type="component" value="Unassembled WGS sequence"/>
</dbReference>
<protein>
    <submittedName>
        <fullName evidence="2">NAD(P)-dependent oxidoreductase</fullName>
    </submittedName>
</protein>
<feature type="domain" description="NAD-dependent epimerase/dehydratase" evidence="1">
    <location>
        <begin position="3"/>
        <end position="222"/>
    </location>
</feature>
<dbReference type="InterPro" id="IPR050177">
    <property type="entry name" value="Lipid_A_modif_metabolic_enz"/>
</dbReference>
<dbReference type="AlphaFoldDB" id="A0A4U0SDJ1"/>
<accession>A0A4U0SDJ1</accession>
<proteinExistence type="predicted"/>
<evidence type="ECO:0000313" key="3">
    <source>
        <dbReference type="Proteomes" id="UP000305778"/>
    </source>
</evidence>
<dbReference type="SUPFAM" id="SSF51735">
    <property type="entry name" value="NAD(P)-binding Rossmann-fold domains"/>
    <property type="match status" value="1"/>
</dbReference>
<dbReference type="Pfam" id="PF01370">
    <property type="entry name" value="Epimerase"/>
    <property type="match status" value="1"/>
</dbReference>
<dbReference type="RefSeq" id="WP_136727627.1">
    <property type="nucleotide sequence ID" value="NZ_JAOPYF010000070.1"/>
</dbReference>
<organism evidence="2 3">
    <name type="scientific">Actinacidiphila oryziradicis</name>
    <dbReference type="NCBI Taxonomy" id="2571141"/>
    <lineage>
        <taxon>Bacteria</taxon>
        <taxon>Bacillati</taxon>
        <taxon>Actinomycetota</taxon>
        <taxon>Actinomycetes</taxon>
        <taxon>Kitasatosporales</taxon>
        <taxon>Streptomycetaceae</taxon>
        <taxon>Actinacidiphila</taxon>
    </lineage>
</organism>
<keyword evidence="3" id="KW-1185">Reference proteome</keyword>
<evidence type="ECO:0000313" key="2">
    <source>
        <dbReference type="EMBL" id="TKA06267.1"/>
    </source>
</evidence>
<dbReference type="Gene3D" id="3.40.50.720">
    <property type="entry name" value="NAD(P)-binding Rossmann-like Domain"/>
    <property type="match status" value="1"/>
</dbReference>
<comment type="caution">
    <text evidence="2">The sequence shown here is derived from an EMBL/GenBank/DDBJ whole genome shotgun (WGS) entry which is preliminary data.</text>
</comment>
<dbReference type="PANTHER" id="PTHR43245:SF13">
    <property type="entry name" value="UDP-D-APIOSE_UDP-D-XYLOSE SYNTHASE 2"/>
    <property type="match status" value="1"/>
</dbReference>
<dbReference type="EMBL" id="SUMC01000041">
    <property type="protein sequence ID" value="TKA06267.1"/>
    <property type="molecule type" value="Genomic_DNA"/>
</dbReference>
<dbReference type="OrthoDB" id="62093at2"/>
<dbReference type="InterPro" id="IPR036291">
    <property type="entry name" value="NAD(P)-bd_dom_sf"/>
</dbReference>
<evidence type="ECO:0000259" key="1">
    <source>
        <dbReference type="Pfam" id="PF01370"/>
    </source>
</evidence>